<name>A0AAX3TC97_9ACTN</name>
<evidence type="ECO:0000313" key="2">
    <source>
        <dbReference type="Proteomes" id="UP001213504"/>
    </source>
</evidence>
<proteinExistence type="predicted"/>
<evidence type="ECO:0000313" key="1">
    <source>
        <dbReference type="EMBL" id="WFP26904.1"/>
    </source>
</evidence>
<sequence length="81" mass="8438">MMTAAGDTRPADVPRLVASCWAAITYLANHLQMNGTATQTDVDAALQLPRDDEYGRAHALAAIRSGSVPGTFTVTPPGARG</sequence>
<gene>
    <name evidence="1" type="ORF">P9A14_10690</name>
</gene>
<dbReference type="AlphaFoldDB" id="A0AAX3TC97"/>
<reference evidence="1" key="1">
    <citation type="submission" date="2023-04" db="EMBL/GenBank/DDBJ databases">
        <title>Complete genome sequence of a phthalic acid esters degrading bacterial strain.</title>
        <authorList>
            <person name="Weng L."/>
            <person name="Jia Y."/>
            <person name="Ren L."/>
        </authorList>
    </citation>
    <scope>NUCLEOTIDE SEQUENCE</scope>
    <source>
        <strain evidence="1">RL-LY01</strain>
    </source>
</reference>
<dbReference type="RefSeq" id="WP_207624904.1">
    <property type="nucleotide sequence ID" value="NZ_CP121270.1"/>
</dbReference>
<accession>A0AAX3TC97</accession>
<organism evidence="1 2">
    <name type="scientific">Gordonia hongkongensis</name>
    <dbReference type="NCBI Taxonomy" id="1701090"/>
    <lineage>
        <taxon>Bacteria</taxon>
        <taxon>Bacillati</taxon>
        <taxon>Actinomycetota</taxon>
        <taxon>Actinomycetes</taxon>
        <taxon>Mycobacteriales</taxon>
        <taxon>Gordoniaceae</taxon>
        <taxon>Gordonia</taxon>
    </lineage>
</organism>
<dbReference type="EMBL" id="CP121270">
    <property type="protein sequence ID" value="WFP26904.1"/>
    <property type="molecule type" value="Genomic_DNA"/>
</dbReference>
<protein>
    <submittedName>
        <fullName evidence="1">Uncharacterized protein</fullName>
    </submittedName>
</protein>
<dbReference type="Proteomes" id="UP001213504">
    <property type="component" value="Chromosome"/>
</dbReference>